<organism evidence="3 4">
    <name type="scientific">Candolleomyces eurysporus</name>
    <dbReference type="NCBI Taxonomy" id="2828524"/>
    <lineage>
        <taxon>Eukaryota</taxon>
        <taxon>Fungi</taxon>
        <taxon>Dikarya</taxon>
        <taxon>Basidiomycota</taxon>
        <taxon>Agaricomycotina</taxon>
        <taxon>Agaricomycetes</taxon>
        <taxon>Agaricomycetidae</taxon>
        <taxon>Agaricales</taxon>
        <taxon>Agaricineae</taxon>
        <taxon>Psathyrellaceae</taxon>
        <taxon>Candolleomyces</taxon>
    </lineage>
</organism>
<dbReference type="AlphaFoldDB" id="A0A9W8J1J3"/>
<feature type="non-terminal residue" evidence="3">
    <location>
        <position position="257"/>
    </location>
</feature>
<evidence type="ECO:0000256" key="1">
    <source>
        <dbReference type="SAM" id="MobiDB-lite"/>
    </source>
</evidence>
<reference evidence="3" key="1">
    <citation type="submission" date="2022-06" db="EMBL/GenBank/DDBJ databases">
        <title>Genome Sequence of Candolleomyces eurysporus.</title>
        <authorList>
            <person name="Buettner E."/>
        </authorList>
    </citation>
    <scope>NUCLEOTIDE SEQUENCE</scope>
    <source>
        <strain evidence="3">VTCC 930004</strain>
    </source>
</reference>
<comment type="caution">
    <text evidence="3">The sequence shown here is derived from an EMBL/GenBank/DDBJ whole genome shotgun (WGS) entry which is preliminary data.</text>
</comment>
<keyword evidence="4" id="KW-1185">Reference proteome</keyword>
<feature type="signal peptide" evidence="2">
    <location>
        <begin position="1"/>
        <end position="20"/>
    </location>
</feature>
<proteinExistence type="predicted"/>
<feature type="chain" id="PRO_5040908750" evidence="2">
    <location>
        <begin position="21"/>
        <end position="257"/>
    </location>
</feature>
<feature type="compositionally biased region" description="Low complexity" evidence="1">
    <location>
        <begin position="130"/>
        <end position="144"/>
    </location>
</feature>
<protein>
    <submittedName>
        <fullName evidence="3">Uncharacterized protein</fullName>
    </submittedName>
</protein>
<sequence>MHFLAFLALAAVSLATFVTAAPVSSSPLDGDVAVLNRDFNDSDNPGVLSSVDHIVPEDFDERHYHVDLERRAAKGRASSPKPATPVKATPKTPAKVPPSAQKKPTVNAPSRAPIKSAPSSGKGPVKASGKPTTRAPTKAPTRPASINKVATARVPARKPLGGQSNRNAVKPSVKAPSQRLPKAPAVVAAKNRATSRTNGKKPVAPLKGATKKPTVAITRKLGVVSAKRAGKPVGPRGVLKRPATAPSRTGQTSHRHS</sequence>
<keyword evidence="2" id="KW-0732">Signal</keyword>
<feature type="compositionally biased region" description="Polar residues" evidence="1">
    <location>
        <begin position="246"/>
        <end position="257"/>
    </location>
</feature>
<evidence type="ECO:0000313" key="4">
    <source>
        <dbReference type="Proteomes" id="UP001140091"/>
    </source>
</evidence>
<dbReference type="EMBL" id="JANBPK010001054">
    <property type="protein sequence ID" value="KAJ2926550.1"/>
    <property type="molecule type" value="Genomic_DNA"/>
</dbReference>
<gene>
    <name evidence="3" type="ORF">H1R20_g10541</name>
</gene>
<feature type="region of interest" description="Disordered" evidence="1">
    <location>
        <begin position="70"/>
        <end position="211"/>
    </location>
</feature>
<accession>A0A9W8J1J3</accession>
<evidence type="ECO:0000313" key="3">
    <source>
        <dbReference type="EMBL" id="KAJ2926550.1"/>
    </source>
</evidence>
<name>A0A9W8J1J3_9AGAR</name>
<feature type="compositionally biased region" description="Low complexity" evidence="1">
    <location>
        <begin position="80"/>
        <end position="98"/>
    </location>
</feature>
<evidence type="ECO:0000256" key="2">
    <source>
        <dbReference type="SAM" id="SignalP"/>
    </source>
</evidence>
<dbReference type="Proteomes" id="UP001140091">
    <property type="component" value="Unassembled WGS sequence"/>
</dbReference>
<feature type="region of interest" description="Disordered" evidence="1">
    <location>
        <begin position="226"/>
        <end position="257"/>
    </location>
</feature>